<keyword evidence="10" id="KW-1185">Reference proteome</keyword>
<dbReference type="PANTHER" id="PTHR30026:SF20">
    <property type="entry name" value="OUTER MEMBRANE PROTEIN TOLC"/>
    <property type="match status" value="1"/>
</dbReference>
<keyword evidence="5" id="KW-0812">Transmembrane</keyword>
<accession>A0ABW9WA72</accession>
<keyword evidence="4" id="KW-1134">Transmembrane beta strand</keyword>
<keyword evidence="6" id="KW-0472">Membrane</keyword>
<evidence type="ECO:0000256" key="8">
    <source>
        <dbReference type="SAM" id="SignalP"/>
    </source>
</evidence>
<sequence length="450" mass="49793">MATLKLRPRLLAGVALMGAALSLTSQGAQAVTLVQAYQMALQNDPTYRAAFYANEGSKENAKLGLSNLLPNLSGSWSGSQNRDTITDRSFASNGLTVPRDFISRSATLQLRQSLFNLDGWARYKQGKAQTKYGQALFESQQQEVIYRVVSAYLDVLYKQELLALSQVERELYAEQRKVNDRLFEKGEGTKTDMLETQARLDVADAVLLEAQDSLTVSRETLGTVIGGEVGEVQQLMPDFRVRPSDGQPFDYWKKVAIDTNPDIKTLQYGVEIAEQEVLKQYAGHAPRVDIVGTYGKTSSDSITTFQEDQKIRSIGFQVNIPLYSGGQVSASARQAVASREKAKQDLQAQIDKIVLELRKDYSVMASSVKRVDALMKSVASSETLIVATEQSIKGGVRINLDALNAKQQLYAAKRDLAQARFNYLLTSLRMHASVGTLGENDVREMAAYFR</sequence>
<dbReference type="Gene3D" id="1.20.1600.10">
    <property type="entry name" value="Outer membrane efflux proteins (OEP)"/>
    <property type="match status" value="1"/>
</dbReference>
<keyword evidence="7" id="KW-0998">Cell outer membrane</keyword>
<keyword evidence="3" id="KW-0813">Transport</keyword>
<evidence type="ECO:0000313" key="9">
    <source>
        <dbReference type="EMBL" id="MYN30500.1"/>
    </source>
</evidence>
<gene>
    <name evidence="9" type="ORF">GTP69_29265</name>
</gene>
<proteinExistence type="inferred from homology"/>
<feature type="signal peptide" evidence="8">
    <location>
        <begin position="1"/>
        <end position="30"/>
    </location>
</feature>
<dbReference type="InterPro" id="IPR010130">
    <property type="entry name" value="T1SS_OMP_TolC"/>
</dbReference>
<dbReference type="Proteomes" id="UP000642144">
    <property type="component" value="Unassembled WGS sequence"/>
</dbReference>
<dbReference type="NCBIfam" id="TIGR01844">
    <property type="entry name" value="type_I_sec_TolC"/>
    <property type="match status" value="1"/>
</dbReference>
<evidence type="ECO:0000256" key="3">
    <source>
        <dbReference type="ARBA" id="ARBA00022448"/>
    </source>
</evidence>
<evidence type="ECO:0000256" key="4">
    <source>
        <dbReference type="ARBA" id="ARBA00022452"/>
    </source>
</evidence>
<dbReference type="SUPFAM" id="SSF56954">
    <property type="entry name" value="Outer membrane efflux proteins (OEP)"/>
    <property type="match status" value="1"/>
</dbReference>
<evidence type="ECO:0000256" key="7">
    <source>
        <dbReference type="ARBA" id="ARBA00023237"/>
    </source>
</evidence>
<evidence type="ECO:0000256" key="1">
    <source>
        <dbReference type="ARBA" id="ARBA00004442"/>
    </source>
</evidence>
<comment type="similarity">
    <text evidence="2">Belongs to the outer membrane factor (OMF) (TC 1.B.17) family.</text>
</comment>
<evidence type="ECO:0000256" key="6">
    <source>
        <dbReference type="ARBA" id="ARBA00023136"/>
    </source>
</evidence>
<dbReference type="RefSeq" id="WP_161058154.1">
    <property type="nucleotide sequence ID" value="NZ_WWCT01000041.1"/>
</dbReference>
<dbReference type="PANTHER" id="PTHR30026">
    <property type="entry name" value="OUTER MEMBRANE PROTEIN TOLC"/>
    <property type="match status" value="1"/>
</dbReference>
<comment type="caution">
    <text evidence="9">The sequence shown here is derived from an EMBL/GenBank/DDBJ whole genome shotgun (WGS) entry which is preliminary data.</text>
</comment>
<evidence type="ECO:0000256" key="5">
    <source>
        <dbReference type="ARBA" id="ARBA00022692"/>
    </source>
</evidence>
<protein>
    <submittedName>
        <fullName evidence="9">TolC family outer membrane protein</fullName>
    </submittedName>
</protein>
<comment type="subcellular location">
    <subcellularLocation>
        <location evidence="1">Cell outer membrane</location>
    </subcellularLocation>
</comment>
<dbReference type="InterPro" id="IPR051906">
    <property type="entry name" value="TolC-like"/>
</dbReference>
<keyword evidence="8" id="KW-0732">Signal</keyword>
<evidence type="ECO:0000256" key="2">
    <source>
        <dbReference type="ARBA" id="ARBA00007613"/>
    </source>
</evidence>
<feature type="chain" id="PRO_5046363857" evidence="8">
    <location>
        <begin position="31"/>
        <end position="450"/>
    </location>
</feature>
<name>A0ABW9WA72_9BURK</name>
<evidence type="ECO:0000313" key="10">
    <source>
        <dbReference type="Proteomes" id="UP000642144"/>
    </source>
</evidence>
<dbReference type="Pfam" id="PF02321">
    <property type="entry name" value="OEP"/>
    <property type="match status" value="2"/>
</dbReference>
<reference evidence="9 10" key="1">
    <citation type="submission" date="2019-12" db="EMBL/GenBank/DDBJ databases">
        <title>Novel species isolated from a subtropical stream in China.</title>
        <authorList>
            <person name="Lu H."/>
        </authorList>
    </citation>
    <scope>NUCLEOTIDE SEQUENCE [LARGE SCALE GENOMIC DNA]</scope>
    <source>
        <strain evidence="9 10">CY42W</strain>
    </source>
</reference>
<dbReference type="InterPro" id="IPR003423">
    <property type="entry name" value="OMP_efflux"/>
</dbReference>
<organism evidence="9 10">
    <name type="scientific">Duganella levis</name>
    <dbReference type="NCBI Taxonomy" id="2692169"/>
    <lineage>
        <taxon>Bacteria</taxon>
        <taxon>Pseudomonadati</taxon>
        <taxon>Pseudomonadota</taxon>
        <taxon>Betaproteobacteria</taxon>
        <taxon>Burkholderiales</taxon>
        <taxon>Oxalobacteraceae</taxon>
        <taxon>Telluria group</taxon>
        <taxon>Duganella</taxon>
    </lineage>
</organism>
<dbReference type="EMBL" id="WWCT01000041">
    <property type="protein sequence ID" value="MYN30500.1"/>
    <property type="molecule type" value="Genomic_DNA"/>
</dbReference>